<proteinExistence type="predicted"/>
<dbReference type="Proteomes" id="UP001499843">
    <property type="component" value="Unassembled WGS sequence"/>
</dbReference>
<organism evidence="1 2">
    <name type="scientific">Nonomuraea monospora</name>
    <dbReference type="NCBI Taxonomy" id="568818"/>
    <lineage>
        <taxon>Bacteria</taxon>
        <taxon>Bacillati</taxon>
        <taxon>Actinomycetota</taxon>
        <taxon>Actinomycetes</taxon>
        <taxon>Streptosporangiales</taxon>
        <taxon>Streptosporangiaceae</taxon>
        <taxon>Nonomuraea</taxon>
    </lineage>
</organism>
<dbReference type="EMBL" id="BAAAQX010000029">
    <property type="protein sequence ID" value="GAA2212892.1"/>
    <property type="molecule type" value="Genomic_DNA"/>
</dbReference>
<gene>
    <name evidence="1" type="ORF">GCM10009850_083540</name>
</gene>
<reference evidence="1 2" key="1">
    <citation type="journal article" date="2019" name="Int. J. Syst. Evol. Microbiol.">
        <title>The Global Catalogue of Microorganisms (GCM) 10K type strain sequencing project: providing services to taxonomists for standard genome sequencing and annotation.</title>
        <authorList>
            <consortium name="The Broad Institute Genomics Platform"/>
            <consortium name="The Broad Institute Genome Sequencing Center for Infectious Disease"/>
            <person name="Wu L."/>
            <person name="Ma J."/>
        </authorList>
    </citation>
    <scope>NUCLEOTIDE SEQUENCE [LARGE SCALE GENOMIC DNA]</scope>
    <source>
        <strain evidence="1 2">JCM 16114</strain>
    </source>
</reference>
<dbReference type="RefSeq" id="WP_344487815.1">
    <property type="nucleotide sequence ID" value="NZ_BAAAQX010000029.1"/>
</dbReference>
<evidence type="ECO:0000313" key="2">
    <source>
        <dbReference type="Proteomes" id="UP001499843"/>
    </source>
</evidence>
<sequence length="187" mass="18971">MASLRTPVQVPVWAVKTARGPLIALAEPDPAELSDDGILVLRQVSGQAGLVDPVAVTGDLSITQDLMVGQNAAGIGIAIAMLVSVPSLDPTQATQWGLADGILTIPRRVVTDKPTSTGGCALAQSTLSFPADAAPAPAATTLQVPVQLLLGQDAAGHVVAVAVPLRPFATELVSRWLPAHTAVTVGA</sequence>
<comment type="caution">
    <text evidence="1">The sequence shown here is derived from an EMBL/GenBank/DDBJ whole genome shotgun (WGS) entry which is preliminary data.</text>
</comment>
<protein>
    <submittedName>
        <fullName evidence="1">Uncharacterized protein</fullName>
    </submittedName>
</protein>
<name>A0ABN3CUB3_9ACTN</name>
<keyword evidence="2" id="KW-1185">Reference proteome</keyword>
<accession>A0ABN3CUB3</accession>
<evidence type="ECO:0000313" key="1">
    <source>
        <dbReference type="EMBL" id="GAA2212892.1"/>
    </source>
</evidence>